<comment type="caution">
    <text evidence="1">The sequence shown here is derived from an EMBL/GenBank/DDBJ whole genome shotgun (WGS) entry which is preliminary data.</text>
</comment>
<accession>A0ABS2W147</accession>
<dbReference type="EMBL" id="JAFFZS010000061">
    <property type="protein sequence ID" value="MBN0049134.1"/>
    <property type="molecule type" value="Genomic_DNA"/>
</dbReference>
<evidence type="ECO:0000313" key="1">
    <source>
        <dbReference type="EMBL" id="MBN0049134.1"/>
    </source>
</evidence>
<dbReference type="Proteomes" id="UP000788262">
    <property type="component" value="Unassembled WGS sequence"/>
</dbReference>
<dbReference type="RefSeq" id="WP_205387254.1">
    <property type="nucleotide sequence ID" value="NZ_JAFFZS010000061.1"/>
</dbReference>
<keyword evidence="2" id="KW-1185">Reference proteome</keyword>
<name>A0ABS2W147_STRAS</name>
<reference evidence="1 2" key="1">
    <citation type="submission" date="2021-02" db="EMBL/GenBank/DDBJ databases">
        <title>Whole genome sequencing of Streptomyces actuosus VRA1.</title>
        <authorList>
            <person name="Sen G."/>
            <person name="Sen A."/>
        </authorList>
    </citation>
    <scope>NUCLEOTIDE SEQUENCE [LARGE SCALE GENOMIC DNA]</scope>
    <source>
        <strain evidence="1 2">VRA1</strain>
    </source>
</reference>
<protein>
    <submittedName>
        <fullName evidence="1">Uncharacterized protein</fullName>
    </submittedName>
</protein>
<proteinExistence type="predicted"/>
<sequence length="62" mass="6790">MTAQTRTDASVRDPLAGTVFEDARAQTLEDLTGVVGRARACAALGVSRATYYRHHRTSWQPV</sequence>
<evidence type="ECO:0000313" key="2">
    <source>
        <dbReference type="Proteomes" id="UP000788262"/>
    </source>
</evidence>
<gene>
    <name evidence="1" type="ORF">JS756_34680</name>
</gene>
<organism evidence="1 2">
    <name type="scientific">Streptomyces actuosus</name>
    <dbReference type="NCBI Taxonomy" id="1885"/>
    <lineage>
        <taxon>Bacteria</taxon>
        <taxon>Bacillati</taxon>
        <taxon>Actinomycetota</taxon>
        <taxon>Actinomycetes</taxon>
        <taxon>Kitasatosporales</taxon>
        <taxon>Streptomycetaceae</taxon>
        <taxon>Streptomyces</taxon>
    </lineage>
</organism>